<evidence type="ECO:0000256" key="9">
    <source>
        <dbReference type="ARBA" id="ARBA00023136"/>
    </source>
</evidence>
<feature type="disulfide bond" evidence="19">
    <location>
        <begin position="25"/>
        <end position="33"/>
    </location>
</feature>
<dbReference type="Gene3D" id="2.60.120.200">
    <property type="match status" value="1"/>
</dbReference>
<evidence type="ECO:0000313" key="24">
    <source>
        <dbReference type="Proteomes" id="UP000275772"/>
    </source>
</evidence>
<dbReference type="CDD" id="cd02183">
    <property type="entry name" value="GH16_fungal_CRH1_transglycosylase"/>
    <property type="match status" value="1"/>
</dbReference>
<evidence type="ECO:0000256" key="16">
    <source>
        <dbReference type="ARBA" id="ARBA00093308"/>
    </source>
</evidence>
<dbReference type="PIRSF" id="PIRSF037299">
    <property type="entry name" value="Glycosidase_CRH1_prd"/>
    <property type="match status" value="1"/>
</dbReference>
<keyword evidence="9 17" id="KW-0472">Membrane</keyword>
<comment type="subcellular location">
    <subcellularLocation>
        <location evidence="2">Cell envelope</location>
    </subcellularLocation>
    <subcellularLocation>
        <location evidence="3">Membrane</location>
        <topology evidence="3">Lipid-anchor</topology>
        <topology evidence="3">GPI-anchor</topology>
    </subcellularLocation>
</comment>
<comment type="function">
    <text evidence="16">Dual chitinase/transglycosylase that plays a role in cell wall architecture. Chitinase and transglycosylase activities are coupled. Required for the polysaccharide cross-linking at the septa and the cell wall. More specifically, transfers chitin to 1,6-beta-glucan in the cell wall.</text>
</comment>
<dbReference type="GO" id="GO:0009277">
    <property type="term" value="C:fungal-type cell wall"/>
    <property type="evidence" value="ECO:0007669"/>
    <property type="project" value="TreeGrafter"/>
</dbReference>
<keyword evidence="11" id="KW-0325">Glycoprotein</keyword>
<organism evidence="23 24">
    <name type="scientific">Blumeria hordei</name>
    <name type="common">Barley powdery mildew</name>
    <name type="synonym">Blumeria graminis f. sp. hordei</name>
    <dbReference type="NCBI Taxonomy" id="2867405"/>
    <lineage>
        <taxon>Eukaryota</taxon>
        <taxon>Fungi</taxon>
        <taxon>Dikarya</taxon>
        <taxon>Ascomycota</taxon>
        <taxon>Pezizomycotina</taxon>
        <taxon>Leotiomycetes</taxon>
        <taxon>Erysiphales</taxon>
        <taxon>Erysiphaceae</taxon>
        <taxon>Blumeria</taxon>
    </lineage>
</organism>
<evidence type="ECO:0000256" key="14">
    <source>
        <dbReference type="ARBA" id="ARBA00023316"/>
    </source>
</evidence>
<protein>
    <recommendedName>
        <fullName evidence="17">Crh-like protein</fullName>
        <ecNumber evidence="17">3.2.-.-</ecNumber>
    </recommendedName>
</protein>
<keyword evidence="12" id="KW-0449">Lipoprotein</keyword>
<evidence type="ECO:0000256" key="6">
    <source>
        <dbReference type="ARBA" id="ARBA00022679"/>
    </source>
</evidence>
<accession>A0A383URU4</accession>
<dbReference type="SUPFAM" id="SSF49899">
    <property type="entry name" value="Concanavalin A-like lectins/glucanases"/>
    <property type="match status" value="1"/>
</dbReference>
<evidence type="ECO:0000256" key="5">
    <source>
        <dbReference type="ARBA" id="ARBA00022676"/>
    </source>
</evidence>
<keyword evidence="4" id="KW-0336">GPI-anchor</keyword>
<feature type="region of interest" description="Disordered" evidence="20">
    <location>
        <begin position="330"/>
        <end position="371"/>
    </location>
</feature>
<comment type="catalytic activity">
    <reaction evidence="1">
        <text>Random endo-hydrolysis of N-acetyl-beta-D-glucosaminide (1-&gt;4)-beta-linkages in chitin and chitodextrins.</text>
        <dbReference type="EC" id="3.2.1.14"/>
    </reaction>
</comment>
<dbReference type="GO" id="GO:0098552">
    <property type="term" value="C:side of membrane"/>
    <property type="evidence" value="ECO:0007669"/>
    <property type="project" value="UniProtKB-KW"/>
</dbReference>
<dbReference type="InterPro" id="IPR000757">
    <property type="entry name" value="Beta-glucanase-like"/>
</dbReference>
<evidence type="ECO:0000256" key="20">
    <source>
        <dbReference type="SAM" id="MobiDB-lite"/>
    </source>
</evidence>
<dbReference type="Pfam" id="PF00722">
    <property type="entry name" value="Glyco_hydro_16"/>
    <property type="match status" value="1"/>
</dbReference>
<evidence type="ECO:0000256" key="4">
    <source>
        <dbReference type="ARBA" id="ARBA00022622"/>
    </source>
</evidence>
<evidence type="ECO:0000256" key="18">
    <source>
        <dbReference type="PIRSR" id="PIRSR037299-1"/>
    </source>
</evidence>
<keyword evidence="6" id="KW-0808">Transferase</keyword>
<evidence type="ECO:0000256" key="21">
    <source>
        <dbReference type="SAM" id="SignalP"/>
    </source>
</evidence>
<evidence type="ECO:0000256" key="11">
    <source>
        <dbReference type="ARBA" id="ARBA00023180"/>
    </source>
</evidence>
<evidence type="ECO:0000256" key="2">
    <source>
        <dbReference type="ARBA" id="ARBA00004196"/>
    </source>
</evidence>
<reference evidence="23 24" key="1">
    <citation type="submission" date="2017-11" db="EMBL/GenBank/DDBJ databases">
        <authorList>
            <person name="Kracher B."/>
        </authorList>
    </citation>
    <scope>NUCLEOTIDE SEQUENCE [LARGE SCALE GENOMIC DNA]</scope>
    <source>
        <strain evidence="23 24">RACE1</strain>
    </source>
</reference>
<feature type="domain" description="GH16" evidence="22">
    <location>
        <begin position="29"/>
        <end position="227"/>
    </location>
</feature>
<feature type="active site" description="Proton donor" evidence="18">
    <location>
        <position position="121"/>
    </location>
</feature>
<evidence type="ECO:0000256" key="17">
    <source>
        <dbReference type="PIRNR" id="PIRNR037299"/>
    </source>
</evidence>
<evidence type="ECO:0000256" key="8">
    <source>
        <dbReference type="ARBA" id="ARBA00022801"/>
    </source>
</evidence>
<dbReference type="FunFam" id="2.60.120.200:FF:000152">
    <property type="entry name" value="Cell wall glucanase"/>
    <property type="match status" value="1"/>
</dbReference>
<gene>
    <name evidence="23" type="ORF">BLGHR1_13852</name>
</gene>
<feature type="signal peptide" evidence="21">
    <location>
        <begin position="1"/>
        <end position="19"/>
    </location>
</feature>
<evidence type="ECO:0000256" key="19">
    <source>
        <dbReference type="PIRSR" id="PIRSR037299-2"/>
    </source>
</evidence>
<dbReference type="GO" id="GO:0031505">
    <property type="term" value="P:fungal-type cell wall organization"/>
    <property type="evidence" value="ECO:0007669"/>
    <property type="project" value="TreeGrafter"/>
</dbReference>
<keyword evidence="7 21" id="KW-0732">Signal</keyword>
<evidence type="ECO:0000259" key="22">
    <source>
        <dbReference type="PROSITE" id="PS51762"/>
    </source>
</evidence>
<dbReference type="VEuPathDB" id="FungiDB:BLGHR1_13852"/>
<keyword evidence="5" id="KW-0328">Glycosyltransferase</keyword>
<evidence type="ECO:0000313" key="23">
    <source>
        <dbReference type="EMBL" id="SZF03064.1"/>
    </source>
</evidence>
<evidence type="ECO:0000256" key="7">
    <source>
        <dbReference type="ARBA" id="ARBA00022729"/>
    </source>
</evidence>
<dbReference type="GO" id="GO:0016757">
    <property type="term" value="F:glycosyltransferase activity"/>
    <property type="evidence" value="ECO:0007669"/>
    <property type="project" value="UniProtKB-KW"/>
</dbReference>
<dbReference type="PANTHER" id="PTHR10963">
    <property type="entry name" value="GLYCOSYL HYDROLASE-RELATED"/>
    <property type="match status" value="1"/>
</dbReference>
<keyword evidence="10 19" id="KW-1015">Disulfide bond</keyword>
<keyword evidence="13" id="KW-0326">Glycosidase</keyword>
<dbReference type="InterPro" id="IPR013320">
    <property type="entry name" value="ConA-like_dom_sf"/>
</dbReference>
<sequence length="383" mass="40415">MFQQSFLVAIILLSSCASAQTFSACNPLHTANCPPDPALGKSINVNFSNGPEAAFVASGSPTYDTNGVHFSVANSGDAPQLTSKFYIMFGKVSINLKSAPGAGIVSSIVLQSDDLDEIDIELLGADDSQMQTNYFGKGNTGTYNRGAINPTANNQDEFLTYTIEWTPNQITWAVDGRVARVLTPDTAQKNQYPQTPMQVKFGVWSAGDPSNSAGTIDWARGPTDYSKAPFTMSVKSISVTDYSTGTQYKYGDSSGSWGSIVADGGKIYGNSAGAGGRVASADMPSVTSAPPSIPQGLGKDHNSTSTMTEWPWVATTTTSAISQATTHVDGLPDGWTVNPSGKVVPSDSAADTLSQKSSSPPSLDLDSRYDEQDVDKFNITFEA</sequence>
<evidence type="ECO:0000256" key="15">
    <source>
        <dbReference type="ARBA" id="ARBA00038074"/>
    </source>
</evidence>
<evidence type="ECO:0000256" key="1">
    <source>
        <dbReference type="ARBA" id="ARBA00000822"/>
    </source>
</evidence>
<evidence type="ECO:0000256" key="10">
    <source>
        <dbReference type="ARBA" id="ARBA00023157"/>
    </source>
</evidence>
<feature type="chain" id="PRO_5016624257" description="Crh-like protein" evidence="21">
    <location>
        <begin position="20"/>
        <end position="383"/>
    </location>
</feature>
<dbReference type="InterPro" id="IPR017168">
    <property type="entry name" value="CHR-like"/>
</dbReference>
<evidence type="ECO:0000256" key="13">
    <source>
        <dbReference type="ARBA" id="ARBA00023295"/>
    </source>
</evidence>
<name>A0A383URU4_BLUHO</name>
<dbReference type="GO" id="GO:0005975">
    <property type="term" value="P:carbohydrate metabolic process"/>
    <property type="evidence" value="ECO:0007669"/>
    <property type="project" value="InterPro"/>
</dbReference>
<dbReference type="PANTHER" id="PTHR10963:SF68">
    <property type="entry name" value="GLYCOSIDASE CRH1-RELATED"/>
    <property type="match status" value="1"/>
</dbReference>
<dbReference type="EC" id="3.2.-.-" evidence="17"/>
<feature type="region of interest" description="Disordered" evidence="20">
    <location>
        <begin position="279"/>
        <end position="303"/>
    </location>
</feature>
<dbReference type="Proteomes" id="UP000275772">
    <property type="component" value="Unassembled WGS sequence"/>
</dbReference>
<dbReference type="AlphaFoldDB" id="A0A383URU4"/>
<keyword evidence="14" id="KW-0961">Cell wall biogenesis/degradation</keyword>
<feature type="active site" description="Nucleophile" evidence="18">
    <location>
        <position position="117"/>
    </location>
</feature>
<dbReference type="InterPro" id="IPR050546">
    <property type="entry name" value="Glycosyl_Hydrlase_16"/>
</dbReference>
<dbReference type="EMBL" id="UNSH01000046">
    <property type="protein sequence ID" value="SZF03064.1"/>
    <property type="molecule type" value="Genomic_DNA"/>
</dbReference>
<comment type="similarity">
    <text evidence="15">Belongs to the glycosyl hydrolase 16 family. CRH1 subfamily.</text>
</comment>
<evidence type="ECO:0000256" key="3">
    <source>
        <dbReference type="ARBA" id="ARBA00004589"/>
    </source>
</evidence>
<keyword evidence="8 17" id="KW-0378">Hydrolase</keyword>
<evidence type="ECO:0000256" key="12">
    <source>
        <dbReference type="ARBA" id="ARBA00023288"/>
    </source>
</evidence>
<dbReference type="GO" id="GO:0008843">
    <property type="term" value="F:endochitinase activity"/>
    <property type="evidence" value="ECO:0007669"/>
    <property type="project" value="UniProtKB-EC"/>
</dbReference>
<dbReference type="PROSITE" id="PS51762">
    <property type="entry name" value="GH16_2"/>
    <property type="match status" value="1"/>
</dbReference>
<proteinExistence type="inferred from homology"/>